<feature type="binding site" evidence="8">
    <location>
        <position position="223"/>
    </location>
    <ligand>
        <name>substrate</name>
    </ligand>
</feature>
<keyword evidence="6" id="KW-0413">Isomerase</keyword>
<feature type="region of interest" description="Disordered" evidence="9">
    <location>
        <begin position="1"/>
        <end position="87"/>
    </location>
</feature>
<dbReference type="SUPFAM" id="SSF50621">
    <property type="entry name" value="Alanine racemase C-terminal domain-like"/>
    <property type="match status" value="1"/>
</dbReference>
<dbReference type="PANTHER" id="PTHR30511:SF0">
    <property type="entry name" value="ALANINE RACEMASE, CATABOLIC-RELATED"/>
    <property type="match status" value="1"/>
</dbReference>
<dbReference type="SMART" id="SM01005">
    <property type="entry name" value="Ala_racemase_C"/>
    <property type="match status" value="1"/>
</dbReference>
<dbReference type="GO" id="GO:0005829">
    <property type="term" value="C:cytosol"/>
    <property type="evidence" value="ECO:0007669"/>
    <property type="project" value="TreeGrafter"/>
</dbReference>
<dbReference type="Pfam" id="PF00842">
    <property type="entry name" value="Ala_racemase_C"/>
    <property type="match status" value="1"/>
</dbReference>
<evidence type="ECO:0000256" key="4">
    <source>
        <dbReference type="ARBA" id="ARBA00013089"/>
    </source>
</evidence>
<organism evidence="11 12">
    <name type="scientific">Albimonas pacifica</name>
    <dbReference type="NCBI Taxonomy" id="1114924"/>
    <lineage>
        <taxon>Bacteria</taxon>
        <taxon>Pseudomonadati</taxon>
        <taxon>Pseudomonadota</taxon>
        <taxon>Alphaproteobacteria</taxon>
        <taxon>Rhodobacterales</taxon>
        <taxon>Paracoccaceae</taxon>
        <taxon>Albimonas</taxon>
    </lineage>
</organism>
<keyword evidence="5 7" id="KW-0663">Pyridoxal phosphate</keyword>
<dbReference type="EC" id="5.1.1.1" evidence="4"/>
<name>A0A1I3C0A6_9RHOB</name>
<dbReference type="InterPro" id="IPR000821">
    <property type="entry name" value="Ala_racemase"/>
</dbReference>
<sequence length="452" mass="45176">MTAPRPSAPAGAPAAVPPTGGRGPAAPADAPAPRRTGGGAETEPTVVRAPEPAPARGAATDDRTAAGASGPPGAAGSGRDGRAPAMAASRAATAPVLRVDLDAIRANWAQACRLGAPGRLSAVLKADAYGLGLAPVARALAEAGCAAFWVNDLDEAQRLLAVAPGAQAFCLMGLADATPAAFAALGAIPALVSLAEVEACARWAAAAGRPMRAALQLDTGLGRLGLSEAEAARLAAEPERLAGLELAALVSHLAAYNLPDDPGNAAQLALLERLACGLPRAVLSLSASSGLFLGPEWRQGLARVGSALFGTQTSVVRQPGLRPCYSLEAPVIAVAAHPAGRRLGYRGAGELSRPSRIATIAAGYADGLPQVYAEAGRPHVQGRRVAVVGGVAMNLTMLDVTDLPEAAARPGARAVLLDAAAPVEPVAEAMACAPNVLLTQVGAAVRKEYLGA</sequence>
<evidence type="ECO:0000313" key="12">
    <source>
        <dbReference type="Proteomes" id="UP000199377"/>
    </source>
</evidence>
<dbReference type="Gene3D" id="2.40.37.10">
    <property type="entry name" value="Lyase, Ornithine Decarboxylase, Chain A, domain 1"/>
    <property type="match status" value="1"/>
</dbReference>
<dbReference type="GO" id="GO:0030170">
    <property type="term" value="F:pyridoxal phosphate binding"/>
    <property type="evidence" value="ECO:0007669"/>
    <property type="project" value="TreeGrafter"/>
</dbReference>
<dbReference type="InterPro" id="IPR001608">
    <property type="entry name" value="Ala_racemase_N"/>
</dbReference>
<dbReference type="PROSITE" id="PS00395">
    <property type="entry name" value="ALANINE_RACEMASE"/>
    <property type="match status" value="1"/>
</dbReference>
<dbReference type="STRING" id="1114924.SAMN05216258_101482"/>
<evidence type="ECO:0000256" key="6">
    <source>
        <dbReference type="ARBA" id="ARBA00023235"/>
    </source>
</evidence>
<evidence type="ECO:0000256" key="1">
    <source>
        <dbReference type="ARBA" id="ARBA00000316"/>
    </source>
</evidence>
<feature type="modified residue" description="N6-(pyridoxal phosphate)lysine" evidence="7">
    <location>
        <position position="125"/>
    </location>
</feature>
<evidence type="ECO:0000256" key="2">
    <source>
        <dbReference type="ARBA" id="ARBA00001933"/>
    </source>
</evidence>
<dbReference type="InterPro" id="IPR020622">
    <property type="entry name" value="Ala_racemase_pyridoxalP-BS"/>
</dbReference>
<comment type="catalytic activity">
    <reaction evidence="1">
        <text>L-alanine = D-alanine</text>
        <dbReference type="Rhea" id="RHEA:20249"/>
        <dbReference type="ChEBI" id="CHEBI:57416"/>
        <dbReference type="ChEBI" id="CHEBI:57972"/>
        <dbReference type="EC" id="5.1.1.1"/>
    </reaction>
</comment>
<dbReference type="InterPro" id="IPR029066">
    <property type="entry name" value="PLP-binding_barrel"/>
</dbReference>
<keyword evidence="12" id="KW-1185">Reference proteome</keyword>
<dbReference type="EMBL" id="FOQH01000001">
    <property type="protein sequence ID" value="SFH68048.1"/>
    <property type="molecule type" value="Genomic_DNA"/>
</dbReference>
<proteinExistence type="inferred from homology"/>
<dbReference type="SUPFAM" id="SSF51419">
    <property type="entry name" value="PLP-binding barrel"/>
    <property type="match status" value="1"/>
</dbReference>
<feature type="binding site" evidence="8">
    <location>
        <position position="393"/>
    </location>
    <ligand>
        <name>substrate</name>
    </ligand>
</feature>
<feature type="compositionally biased region" description="Low complexity" evidence="9">
    <location>
        <begin position="1"/>
        <end position="35"/>
    </location>
</feature>
<dbReference type="GO" id="GO:0008784">
    <property type="term" value="F:alanine racemase activity"/>
    <property type="evidence" value="ECO:0007669"/>
    <property type="project" value="UniProtKB-EC"/>
</dbReference>
<dbReference type="Gene3D" id="3.20.20.10">
    <property type="entry name" value="Alanine racemase"/>
    <property type="match status" value="1"/>
</dbReference>
<evidence type="ECO:0000256" key="7">
    <source>
        <dbReference type="PIRSR" id="PIRSR600821-50"/>
    </source>
</evidence>
<evidence type="ECO:0000256" key="8">
    <source>
        <dbReference type="PIRSR" id="PIRSR600821-52"/>
    </source>
</evidence>
<dbReference type="PRINTS" id="PR00992">
    <property type="entry name" value="ALARACEMASE"/>
</dbReference>
<dbReference type="Pfam" id="PF01168">
    <property type="entry name" value="Ala_racemase_N"/>
    <property type="match status" value="1"/>
</dbReference>
<evidence type="ECO:0000259" key="10">
    <source>
        <dbReference type="SMART" id="SM01005"/>
    </source>
</evidence>
<dbReference type="Proteomes" id="UP000199377">
    <property type="component" value="Unassembled WGS sequence"/>
</dbReference>
<comment type="similarity">
    <text evidence="3">Belongs to the alanine racemase family.</text>
</comment>
<evidence type="ECO:0000256" key="9">
    <source>
        <dbReference type="SAM" id="MobiDB-lite"/>
    </source>
</evidence>
<evidence type="ECO:0000313" key="11">
    <source>
        <dbReference type="EMBL" id="SFH68048.1"/>
    </source>
</evidence>
<accession>A0A1I3C0A6</accession>
<dbReference type="AlphaFoldDB" id="A0A1I3C0A6"/>
<evidence type="ECO:0000256" key="3">
    <source>
        <dbReference type="ARBA" id="ARBA00007880"/>
    </source>
</evidence>
<evidence type="ECO:0000256" key="5">
    <source>
        <dbReference type="ARBA" id="ARBA00022898"/>
    </source>
</evidence>
<dbReference type="GO" id="GO:0030632">
    <property type="term" value="P:D-alanine biosynthetic process"/>
    <property type="evidence" value="ECO:0007669"/>
    <property type="project" value="TreeGrafter"/>
</dbReference>
<feature type="domain" description="Alanine racemase C-terminal" evidence="10">
    <location>
        <begin position="324"/>
        <end position="450"/>
    </location>
</feature>
<reference evidence="11 12" key="1">
    <citation type="submission" date="2016-10" db="EMBL/GenBank/DDBJ databases">
        <authorList>
            <person name="de Groot N.N."/>
        </authorList>
    </citation>
    <scope>NUCLEOTIDE SEQUENCE [LARGE SCALE GENOMIC DNA]</scope>
    <source>
        <strain evidence="11 12">CGMCC 1.11030</strain>
    </source>
</reference>
<feature type="compositionally biased region" description="Low complexity" evidence="9">
    <location>
        <begin position="43"/>
        <end position="58"/>
    </location>
</feature>
<protein>
    <recommendedName>
        <fullName evidence="4">alanine racemase</fullName>
        <ecNumber evidence="4">5.1.1.1</ecNumber>
    </recommendedName>
</protein>
<dbReference type="PANTHER" id="PTHR30511">
    <property type="entry name" value="ALANINE RACEMASE"/>
    <property type="match status" value="1"/>
</dbReference>
<dbReference type="InterPro" id="IPR011079">
    <property type="entry name" value="Ala_racemase_C"/>
</dbReference>
<dbReference type="InterPro" id="IPR009006">
    <property type="entry name" value="Ala_racemase/Decarboxylase_C"/>
</dbReference>
<gene>
    <name evidence="11" type="ORF">SAMN05216258_101482</name>
</gene>
<comment type="cofactor">
    <cofactor evidence="2 7">
        <name>pyridoxal 5'-phosphate</name>
        <dbReference type="ChEBI" id="CHEBI:597326"/>
    </cofactor>
</comment>